<dbReference type="FunFam" id="3.40.1170.60:FF:000001">
    <property type="entry name" value="DNA polymerase IV"/>
    <property type="match status" value="1"/>
</dbReference>
<evidence type="ECO:0000256" key="9">
    <source>
        <dbReference type="ARBA" id="ARBA00022705"/>
    </source>
</evidence>
<dbReference type="SUPFAM" id="SSF100879">
    <property type="entry name" value="Lesion bypass DNA polymerase (Y-family), little finger domain"/>
    <property type="match status" value="1"/>
</dbReference>
<evidence type="ECO:0000256" key="12">
    <source>
        <dbReference type="ARBA" id="ARBA00022842"/>
    </source>
</evidence>
<organism evidence="18">
    <name type="scientific">bioreactor metagenome</name>
    <dbReference type="NCBI Taxonomy" id="1076179"/>
    <lineage>
        <taxon>unclassified sequences</taxon>
        <taxon>metagenomes</taxon>
        <taxon>ecological metagenomes</taxon>
    </lineage>
</organism>
<dbReference type="EMBL" id="VSSQ01000032">
    <property type="protein sequence ID" value="MPL66382.1"/>
    <property type="molecule type" value="Genomic_DNA"/>
</dbReference>
<sequence length="395" mass="43731">MRPCRFHVDLDAFFASVEQIDRPELKGKPVIVGAAPGHRGVVSTCSYEARAFGLHSAMPISEAYRRCPQGVYLPVRMQRYEEISREIMGILKDFTPDLHQLSIDEALMDMTGTERLWGEPENAAMRIKEKIREATGLTISIGVSINSYVAKIASGLRKPDGLCIVREGGEKDFMARLPLEKLWGAGEKTRTLLNGLGIHSVAELQGLPLSLLEVKLGRAAARFLSEAALGRDPGIYNVESRRSSMSGERTFERDTSERQRLIDALRLISDELAARTIKGDSACTLGLKLRFSDFSCIHRQFSRDEAFVSAGEILEGALGLLDENWDGRRPVRLIGISLQGLKPLSAFQSGLFQEGPSKSEKARRVMQEIDSKGLGQLVRARFLPRDASGNSDEEQ</sequence>
<dbReference type="GO" id="GO:0009432">
    <property type="term" value="P:SOS response"/>
    <property type="evidence" value="ECO:0007669"/>
    <property type="project" value="TreeGrafter"/>
</dbReference>
<dbReference type="NCBIfam" id="NF002677">
    <property type="entry name" value="PRK02406.1"/>
    <property type="match status" value="1"/>
</dbReference>
<dbReference type="Pfam" id="PF11799">
    <property type="entry name" value="IMS_C"/>
    <property type="match status" value="1"/>
</dbReference>
<feature type="domain" description="UmuC" evidence="17">
    <location>
        <begin position="5"/>
        <end position="186"/>
    </location>
</feature>
<comment type="catalytic activity">
    <reaction evidence="16">
        <text>DNA(n) + a 2'-deoxyribonucleoside 5'-triphosphate = DNA(n+1) + diphosphate</text>
        <dbReference type="Rhea" id="RHEA:22508"/>
        <dbReference type="Rhea" id="RHEA-COMP:17339"/>
        <dbReference type="Rhea" id="RHEA-COMP:17340"/>
        <dbReference type="ChEBI" id="CHEBI:33019"/>
        <dbReference type="ChEBI" id="CHEBI:61560"/>
        <dbReference type="ChEBI" id="CHEBI:173112"/>
        <dbReference type="EC" id="2.7.7.7"/>
    </reaction>
</comment>
<keyword evidence="10" id="KW-0479">Metal-binding</keyword>
<dbReference type="PROSITE" id="PS50173">
    <property type="entry name" value="UMUC"/>
    <property type="match status" value="1"/>
</dbReference>
<dbReference type="Pfam" id="PF00817">
    <property type="entry name" value="IMS"/>
    <property type="match status" value="1"/>
</dbReference>
<dbReference type="InterPro" id="IPR001126">
    <property type="entry name" value="UmuC"/>
</dbReference>
<keyword evidence="8 18" id="KW-0548">Nucleotidyltransferase</keyword>
<dbReference type="InterPro" id="IPR043128">
    <property type="entry name" value="Rev_trsase/Diguanyl_cyclase"/>
</dbReference>
<protein>
    <recommendedName>
        <fullName evidence="4">DNA-directed DNA polymerase</fullName>
        <ecNumber evidence="4">2.7.7.7</ecNumber>
    </recommendedName>
</protein>
<keyword evidence="5" id="KW-0515">Mutator protein</keyword>
<keyword evidence="11" id="KW-0227">DNA damage</keyword>
<evidence type="ECO:0000256" key="7">
    <source>
        <dbReference type="ARBA" id="ARBA00022679"/>
    </source>
</evidence>
<gene>
    <name evidence="18" type="primary">dinB_5</name>
    <name evidence="18" type="ORF">SDC9_12055</name>
</gene>
<dbReference type="GO" id="GO:0003684">
    <property type="term" value="F:damaged DNA binding"/>
    <property type="evidence" value="ECO:0007669"/>
    <property type="project" value="InterPro"/>
</dbReference>
<evidence type="ECO:0000256" key="13">
    <source>
        <dbReference type="ARBA" id="ARBA00022932"/>
    </source>
</evidence>
<keyword evidence="9" id="KW-0235">DNA replication</keyword>
<comment type="similarity">
    <text evidence="3">Belongs to the DNA polymerase type-Y family.</text>
</comment>
<keyword evidence="14" id="KW-0238">DNA-binding</keyword>
<evidence type="ECO:0000256" key="6">
    <source>
        <dbReference type="ARBA" id="ARBA00022490"/>
    </source>
</evidence>
<keyword evidence="13" id="KW-0239">DNA-directed DNA polymerase</keyword>
<evidence type="ECO:0000256" key="1">
    <source>
        <dbReference type="ARBA" id="ARBA00001946"/>
    </source>
</evidence>
<evidence type="ECO:0000256" key="10">
    <source>
        <dbReference type="ARBA" id="ARBA00022723"/>
    </source>
</evidence>
<evidence type="ECO:0000256" key="15">
    <source>
        <dbReference type="ARBA" id="ARBA00023204"/>
    </source>
</evidence>
<dbReference type="SUPFAM" id="SSF56672">
    <property type="entry name" value="DNA/RNA polymerases"/>
    <property type="match status" value="1"/>
</dbReference>
<dbReference type="Gene3D" id="3.40.1170.60">
    <property type="match status" value="1"/>
</dbReference>
<keyword evidence="7 18" id="KW-0808">Transferase</keyword>
<evidence type="ECO:0000256" key="8">
    <source>
        <dbReference type="ARBA" id="ARBA00022695"/>
    </source>
</evidence>
<keyword evidence="15" id="KW-0234">DNA repair</keyword>
<dbReference type="GO" id="GO:0046872">
    <property type="term" value="F:metal ion binding"/>
    <property type="evidence" value="ECO:0007669"/>
    <property type="project" value="UniProtKB-KW"/>
</dbReference>
<comment type="caution">
    <text evidence="18">The sequence shown here is derived from an EMBL/GenBank/DDBJ whole genome shotgun (WGS) entry which is preliminary data.</text>
</comment>
<dbReference type="GO" id="GO:0006260">
    <property type="term" value="P:DNA replication"/>
    <property type="evidence" value="ECO:0007669"/>
    <property type="project" value="UniProtKB-KW"/>
</dbReference>
<dbReference type="InterPro" id="IPR022880">
    <property type="entry name" value="DNApol_IV"/>
</dbReference>
<evidence type="ECO:0000256" key="5">
    <source>
        <dbReference type="ARBA" id="ARBA00022457"/>
    </source>
</evidence>
<dbReference type="Gene3D" id="3.30.70.270">
    <property type="match status" value="1"/>
</dbReference>
<evidence type="ECO:0000256" key="16">
    <source>
        <dbReference type="ARBA" id="ARBA00049244"/>
    </source>
</evidence>
<dbReference type="GO" id="GO:0042276">
    <property type="term" value="P:error-prone translesion synthesis"/>
    <property type="evidence" value="ECO:0007669"/>
    <property type="project" value="TreeGrafter"/>
</dbReference>
<dbReference type="InterPro" id="IPR050116">
    <property type="entry name" value="DNA_polymerase-Y"/>
</dbReference>
<evidence type="ECO:0000256" key="14">
    <source>
        <dbReference type="ARBA" id="ARBA00023125"/>
    </source>
</evidence>
<dbReference type="PANTHER" id="PTHR11076">
    <property type="entry name" value="DNA REPAIR POLYMERASE UMUC / TRANSFERASE FAMILY MEMBER"/>
    <property type="match status" value="1"/>
</dbReference>
<evidence type="ECO:0000256" key="2">
    <source>
        <dbReference type="ARBA" id="ARBA00004496"/>
    </source>
</evidence>
<evidence type="ECO:0000313" key="18">
    <source>
        <dbReference type="EMBL" id="MPL66382.1"/>
    </source>
</evidence>
<evidence type="ECO:0000256" key="3">
    <source>
        <dbReference type="ARBA" id="ARBA00010945"/>
    </source>
</evidence>
<evidence type="ECO:0000256" key="11">
    <source>
        <dbReference type="ARBA" id="ARBA00022763"/>
    </source>
</evidence>
<reference evidence="18" key="1">
    <citation type="submission" date="2019-08" db="EMBL/GenBank/DDBJ databases">
        <authorList>
            <person name="Kucharzyk K."/>
            <person name="Murdoch R.W."/>
            <person name="Higgins S."/>
            <person name="Loffler F."/>
        </authorList>
    </citation>
    <scope>NUCLEOTIDE SEQUENCE</scope>
</reference>
<comment type="cofactor">
    <cofactor evidence="1">
        <name>Mg(2+)</name>
        <dbReference type="ChEBI" id="CHEBI:18420"/>
    </cofactor>
</comment>
<dbReference type="InterPro" id="IPR017961">
    <property type="entry name" value="DNA_pol_Y-fam_little_finger"/>
</dbReference>
<dbReference type="Gene3D" id="3.30.1490.100">
    <property type="entry name" value="DNA polymerase, Y-family, little finger domain"/>
    <property type="match status" value="1"/>
</dbReference>
<dbReference type="GO" id="GO:0006281">
    <property type="term" value="P:DNA repair"/>
    <property type="evidence" value="ECO:0007669"/>
    <property type="project" value="UniProtKB-KW"/>
</dbReference>
<keyword evidence="12" id="KW-0460">Magnesium</keyword>
<name>A0A644TJB3_9ZZZZ</name>
<dbReference type="Gene3D" id="1.10.150.20">
    <property type="entry name" value="5' to 3' exonuclease, C-terminal subdomain"/>
    <property type="match status" value="1"/>
</dbReference>
<dbReference type="GO" id="GO:0005829">
    <property type="term" value="C:cytosol"/>
    <property type="evidence" value="ECO:0007669"/>
    <property type="project" value="TreeGrafter"/>
</dbReference>
<evidence type="ECO:0000256" key="4">
    <source>
        <dbReference type="ARBA" id="ARBA00012417"/>
    </source>
</evidence>
<dbReference type="PANTHER" id="PTHR11076:SF33">
    <property type="entry name" value="DNA POLYMERASE KAPPA"/>
    <property type="match status" value="1"/>
</dbReference>
<accession>A0A644TJB3</accession>
<dbReference type="InterPro" id="IPR036775">
    <property type="entry name" value="DNA_pol_Y-fam_lit_finger_sf"/>
</dbReference>
<dbReference type="AlphaFoldDB" id="A0A644TJB3"/>
<dbReference type="GO" id="GO:0003887">
    <property type="term" value="F:DNA-directed DNA polymerase activity"/>
    <property type="evidence" value="ECO:0007669"/>
    <property type="project" value="UniProtKB-KW"/>
</dbReference>
<dbReference type="HAMAP" id="MF_01113">
    <property type="entry name" value="DNApol_IV"/>
    <property type="match status" value="1"/>
</dbReference>
<dbReference type="EC" id="2.7.7.7" evidence="4"/>
<dbReference type="CDD" id="cd03586">
    <property type="entry name" value="PolY_Pol_IV_kappa"/>
    <property type="match status" value="1"/>
</dbReference>
<dbReference type="InterPro" id="IPR043502">
    <property type="entry name" value="DNA/RNA_pol_sf"/>
</dbReference>
<keyword evidence="6" id="KW-0963">Cytoplasm</keyword>
<evidence type="ECO:0000259" key="17">
    <source>
        <dbReference type="PROSITE" id="PS50173"/>
    </source>
</evidence>
<proteinExistence type="inferred from homology"/>
<comment type="subcellular location">
    <subcellularLocation>
        <location evidence="2">Cytoplasm</location>
    </subcellularLocation>
</comment>